<evidence type="ECO:0000256" key="5">
    <source>
        <dbReference type="ARBA" id="ARBA00022806"/>
    </source>
</evidence>
<dbReference type="Pfam" id="PF00580">
    <property type="entry name" value="UvrD-helicase"/>
    <property type="match status" value="1"/>
</dbReference>
<dbReference type="PANTHER" id="PTHR11070">
    <property type="entry name" value="UVRD / RECB / PCRA DNA HELICASE FAMILY MEMBER"/>
    <property type="match status" value="1"/>
</dbReference>
<dbReference type="NCBIfam" id="TIGR01445">
    <property type="entry name" value="intein_Nterm"/>
    <property type="match status" value="1"/>
</dbReference>
<comment type="similarity">
    <text evidence="1">Belongs to the helicase family. UvrD subfamily.</text>
</comment>
<dbReference type="GO" id="GO:0009314">
    <property type="term" value="P:response to radiation"/>
    <property type="evidence" value="ECO:0007669"/>
    <property type="project" value="UniProtKB-ARBA"/>
</dbReference>
<evidence type="ECO:0000256" key="8">
    <source>
        <dbReference type="ARBA" id="ARBA00023235"/>
    </source>
</evidence>
<evidence type="ECO:0000256" key="6">
    <source>
        <dbReference type="ARBA" id="ARBA00022840"/>
    </source>
</evidence>
<dbReference type="InterPro" id="IPR000212">
    <property type="entry name" value="DNA_helicase_UvrD/REP"/>
</dbReference>
<feature type="binding site" evidence="13">
    <location>
        <begin position="26"/>
        <end position="33"/>
    </location>
    <ligand>
        <name>ATP</name>
        <dbReference type="ChEBI" id="CHEBI:30616"/>
    </ligand>
</feature>
<dbReference type="SUPFAM" id="SSF51294">
    <property type="entry name" value="Hedgehog/intein (Hint) domain"/>
    <property type="match status" value="1"/>
</dbReference>
<dbReference type="InterPro" id="IPR014016">
    <property type="entry name" value="UvrD-like_ATP-bd"/>
</dbReference>
<evidence type="ECO:0000256" key="11">
    <source>
        <dbReference type="ARBA" id="ARBA00034900"/>
    </source>
</evidence>
<feature type="domain" description="UvrD-like helicase C-terminal" evidence="15">
    <location>
        <begin position="492"/>
        <end position="768"/>
    </location>
</feature>
<evidence type="ECO:0000313" key="17">
    <source>
        <dbReference type="Proteomes" id="UP000724672"/>
    </source>
</evidence>
<dbReference type="Proteomes" id="UP000724672">
    <property type="component" value="Unassembled WGS sequence"/>
</dbReference>
<dbReference type="InterPro" id="IPR030934">
    <property type="entry name" value="Intein_C"/>
</dbReference>
<keyword evidence="7" id="KW-0238">DNA-binding</keyword>
<name>A0A942Z787_9FIRM</name>
<dbReference type="PROSITE" id="PS50818">
    <property type="entry name" value="INTEIN_C_TER"/>
    <property type="match status" value="1"/>
</dbReference>
<dbReference type="PROSITE" id="PS51198">
    <property type="entry name" value="UVRD_HELICASE_ATP_BIND"/>
    <property type="match status" value="1"/>
</dbReference>
<dbReference type="GO" id="GO:0033202">
    <property type="term" value="C:DNA helicase complex"/>
    <property type="evidence" value="ECO:0007669"/>
    <property type="project" value="TreeGrafter"/>
</dbReference>
<dbReference type="Gene3D" id="2.170.16.10">
    <property type="entry name" value="Hedgehog/Intein (Hint) domain"/>
    <property type="match status" value="1"/>
</dbReference>
<dbReference type="PANTHER" id="PTHR11070:SF2">
    <property type="entry name" value="ATP-DEPENDENT DNA HELICASE SRS2"/>
    <property type="match status" value="1"/>
</dbReference>
<evidence type="ECO:0000256" key="13">
    <source>
        <dbReference type="PROSITE-ProRule" id="PRU00560"/>
    </source>
</evidence>
<keyword evidence="17" id="KW-1185">Reference proteome</keyword>
<keyword evidence="5 13" id="KW-0347">Helicase</keyword>
<dbReference type="SUPFAM" id="SSF52540">
    <property type="entry name" value="P-loop containing nucleoside triphosphate hydrolases"/>
    <property type="match status" value="3"/>
</dbReference>
<evidence type="ECO:0000256" key="9">
    <source>
        <dbReference type="ARBA" id="ARBA00034617"/>
    </source>
</evidence>
<comment type="catalytic activity">
    <reaction evidence="9">
        <text>Couples ATP hydrolysis with the unwinding of duplex DNA by translocating in the 3'-5' direction.</text>
        <dbReference type="EC" id="5.6.2.4"/>
    </reaction>
</comment>
<evidence type="ECO:0000313" key="16">
    <source>
        <dbReference type="EMBL" id="MBS4536993.1"/>
    </source>
</evidence>
<dbReference type="Pfam" id="PF13361">
    <property type="entry name" value="UvrD_C"/>
    <property type="match status" value="1"/>
</dbReference>
<organism evidence="16 17">
    <name type="scientific">Anaeromonas frigoriresistens</name>
    <dbReference type="NCBI Taxonomy" id="2683708"/>
    <lineage>
        <taxon>Bacteria</taxon>
        <taxon>Bacillati</taxon>
        <taxon>Bacillota</taxon>
        <taxon>Tissierellia</taxon>
        <taxon>Tissierellales</taxon>
        <taxon>Thermohalobacteraceae</taxon>
        <taxon>Anaeromonas</taxon>
    </lineage>
</organism>
<dbReference type="GO" id="GO:0000725">
    <property type="term" value="P:recombinational repair"/>
    <property type="evidence" value="ECO:0007669"/>
    <property type="project" value="TreeGrafter"/>
</dbReference>
<keyword evidence="6 13" id="KW-0067">ATP-binding</keyword>
<evidence type="ECO:0000256" key="10">
    <source>
        <dbReference type="ARBA" id="ARBA00034808"/>
    </source>
</evidence>
<protein>
    <recommendedName>
        <fullName evidence="2">ATP-dependent DNA helicase PcrA</fullName>
        <ecNumber evidence="10">5.6.2.4</ecNumber>
    </recommendedName>
    <alternativeName>
        <fullName evidence="11">DNA 3'-5' helicase PcrA</fullName>
    </alternativeName>
</protein>
<dbReference type="InterPro" id="IPR013986">
    <property type="entry name" value="DExx_box_DNA_helicase_dom_sf"/>
</dbReference>
<dbReference type="GO" id="GO:0016539">
    <property type="term" value="P:intein-mediated protein splicing"/>
    <property type="evidence" value="ECO:0007669"/>
    <property type="project" value="InterPro"/>
</dbReference>
<dbReference type="SMART" id="SM00305">
    <property type="entry name" value="HintC"/>
    <property type="match status" value="1"/>
</dbReference>
<evidence type="ECO:0000256" key="7">
    <source>
        <dbReference type="ARBA" id="ARBA00023125"/>
    </source>
</evidence>
<reference evidence="16" key="1">
    <citation type="submission" date="2019-12" db="EMBL/GenBank/DDBJ databases">
        <title>Clostridiaceae gen. nov. sp. nov., isolated from sediment in Xinjiang, China.</title>
        <authorList>
            <person name="Zhang R."/>
        </authorList>
    </citation>
    <scope>NUCLEOTIDE SEQUENCE</scope>
    <source>
        <strain evidence="16">D2Q-11</strain>
    </source>
</reference>
<dbReference type="RefSeq" id="WP_203364925.1">
    <property type="nucleotide sequence ID" value="NZ_WSFT01000008.1"/>
</dbReference>
<gene>
    <name evidence="16" type="ORF">GOQ27_00880</name>
</gene>
<feature type="domain" description="UvrD-like helicase ATP-binding" evidence="14">
    <location>
        <begin position="5"/>
        <end position="491"/>
    </location>
</feature>
<dbReference type="SMART" id="SM00306">
    <property type="entry name" value="HintN"/>
    <property type="match status" value="1"/>
</dbReference>
<comment type="catalytic activity">
    <reaction evidence="12">
        <text>ATP + H2O = ADP + phosphate + H(+)</text>
        <dbReference type="Rhea" id="RHEA:13065"/>
        <dbReference type="ChEBI" id="CHEBI:15377"/>
        <dbReference type="ChEBI" id="CHEBI:15378"/>
        <dbReference type="ChEBI" id="CHEBI:30616"/>
        <dbReference type="ChEBI" id="CHEBI:43474"/>
        <dbReference type="ChEBI" id="CHEBI:456216"/>
        <dbReference type="EC" id="5.6.2.4"/>
    </reaction>
</comment>
<dbReference type="GO" id="GO:0003677">
    <property type="term" value="F:DNA binding"/>
    <property type="evidence" value="ECO:0007669"/>
    <property type="project" value="UniProtKB-KW"/>
</dbReference>
<evidence type="ECO:0000256" key="1">
    <source>
        <dbReference type="ARBA" id="ARBA00009922"/>
    </source>
</evidence>
<dbReference type="Gene3D" id="1.10.486.10">
    <property type="entry name" value="PCRA, domain 4"/>
    <property type="match status" value="1"/>
</dbReference>
<dbReference type="InterPro" id="IPR003586">
    <property type="entry name" value="Hint_dom_C"/>
</dbReference>
<keyword evidence="8" id="KW-0413">Isomerase</keyword>
<dbReference type="CDD" id="cd18807">
    <property type="entry name" value="SF1_C_UvrD"/>
    <property type="match status" value="1"/>
</dbReference>
<dbReference type="InterPro" id="IPR036844">
    <property type="entry name" value="Hint_dom_sf"/>
</dbReference>
<dbReference type="FunFam" id="1.10.486.10:FF:000003">
    <property type="entry name" value="ATP-dependent DNA helicase"/>
    <property type="match status" value="1"/>
</dbReference>
<comment type="caution">
    <text evidence="16">The sequence shown here is derived from an EMBL/GenBank/DDBJ whole genome shotgun (WGS) entry which is preliminary data.</text>
</comment>
<dbReference type="GO" id="GO:0005829">
    <property type="term" value="C:cytosol"/>
    <property type="evidence" value="ECO:0007669"/>
    <property type="project" value="TreeGrafter"/>
</dbReference>
<evidence type="ECO:0000256" key="2">
    <source>
        <dbReference type="ARBA" id="ARBA00014807"/>
    </source>
</evidence>
<dbReference type="FunFam" id="1.10.10.160:FF:000001">
    <property type="entry name" value="ATP-dependent DNA helicase"/>
    <property type="match status" value="1"/>
</dbReference>
<dbReference type="CDD" id="cd00081">
    <property type="entry name" value="Hint"/>
    <property type="match status" value="1"/>
</dbReference>
<proteinExistence type="inferred from homology"/>
<evidence type="ECO:0000256" key="12">
    <source>
        <dbReference type="ARBA" id="ARBA00048988"/>
    </source>
</evidence>
<dbReference type="AlphaFoldDB" id="A0A942Z787"/>
<dbReference type="Pfam" id="PF14890">
    <property type="entry name" value="Intein_splicing"/>
    <property type="match status" value="1"/>
</dbReference>
<dbReference type="PROSITE" id="PS50817">
    <property type="entry name" value="INTEIN_N_TER"/>
    <property type="match status" value="1"/>
</dbReference>
<dbReference type="InterPro" id="IPR027417">
    <property type="entry name" value="P-loop_NTPase"/>
</dbReference>
<dbReference type="GO" id="GO:0043138">
    <property type="term" value="F:3'-5' DNA helicase activity"/>
    <property type="evidence" value="ECO:0007669"/>
    <property type="project" value="UniProtKB-EC"/>
</dbReference>
<dbReference type="CDD" id="cd17932">
    <property type="entry name" value="DEXQc_UvrD"/>
    <property type="match status" value="1"/>
</dbReference>
<dbReference type="GO" id="GO:0005524">
    <property type="term" value="F:ATP binding"/>
    <property type="evidence" value="ECO:0007669"/>
    <property type="project" value="UniProtKB-UniRule"/>
</dbReference>
<dbReference type="Gene3D" id="1.10.10.160">
    <property type="match status" value="1"/>
</dbReference>
<dbReference type="GO" id="GO:0016787">
    <property type="term" value="F:hydrolase activity"/>
    <property type="evidence" value="ECO:0007669"/>
    <property type="project" value="UniProtKB-UniRule"/>
</dbReference>
<evidence type="ECO:0000256" key="3">
    <source>
        <dbReference type="ARBA" id="ARBA00022741"/>
    </source>
</evidence>
<sequence length="935" mass="107584">MNFLDGLNDKQREAVKTTDGPLLVLAGAGSGKTRVLTHRIAYLIKEKDIFPDNILSITFTNKAANEMKDRIQRLVDTRVQDMWVGTFHSMCVRMLRRDIDKMGYNRSFVIFDGSDQNTVIKDTIKELNVNEKMYDPKSMLHFISSQKDKLIDPDTYVKDNYNDFRERQKGEIYKLYQKKLQSNNALDFDDLIIKTIELFRTNPDILKFYQKKFKYILVDEYQDTNRAQYELVKLLGSHHRNVCVVGDDDQCVLPDMKIKTSEGYKDMKSLEEETSIVSAGGWGKVLQGNVNKKSEKYYNGAIVEIKTRKGKTIKTTPNHIMFGKMNVEESEKATYIDFFGSEEKSSNEHYKHSIQFNGKVEAVEEYDEARTYAKKIISLEEDIEIVKRARLTEETTFNYMPASHIRPSMSIPVYENGEIVEDIVKEVNVLDYEGYVYDISIPNLRQYICEDVVVHNSIYGWRGADIRNILDFEDDYPEAKVIKLEQNYRSTKNILDAANKVIDNNMGRKGKKLWTSQEEGTPIGVYRGQNEHDESSFISAKIKEIRETYSKNYSDFAILYRTNAQSRVLEEALVKSNIPYKIVGGLKFYDRKEIKDIIAYLRLIQNPVDNISLKRIINVPKRGIGKRTVEKLEEYSIEKGESIYSVILDIDEMGSLSHRAKSKVKDFVSMINKFIAMKEILSVKELIENVIDSIGYIKELKAEDTLEAKSRIENIEEFISVAIDFEITSDEKTLEEFLANISLLSDIDRVDDENNDSVTLMTLHSAKGLEYPVVFLTGMEEGIFPISRAMTSEDDLEEERRLCYVGITRAEEKLFMTYTTLRTIYGKTSYNSVSRFIGEIPEGLVDEINNRFEPKKKRMSKEPQKYFTGYTYENTSTEKKGDVKINIGDKVKHKSWGIGTVVSMQGSGDSKEATIAFKDKGIKKLLVSLAPIEKV</sequence>
<dbReference type="PROSITE" id="PS51217">
    <property type="entry name" value="UVRD_HELICASE_CTER"/>
    <property type="match status" value="1"/>
</dbReference>
<keyword evidence="3 13" id="KW-0547">Nucleotide-binding</keyword>
<keyword evidence="4 13" id="KW-0378">Hydrolase</keyword>
<dbReference type="Gene3D" id="3.40.50.300">
    <property type="entry name" value="P-loop containing nucleotide triphosphate hydrolases"/>
    <property type="match status" value="2"/>
</dbReference>
<evidence type="ECO:0000259" key="14">
    <source>
        <dbReference type="PROSITE" id="PS51198"/>
    </source>
</evidence>
<dbReference type="Pfam" id="PF21196">
    <property type="entry name" value="PcrA_UvrD_tudor"/>
    <property type="match status" value="1"/>
</dbReference>
<dbReference type="EC" id="5.6.2.4" evidence="10"/>
<accession>A0A942Z787</accession>
<dbReference type="InterPro" id="IPR014017">
    <property type="entry name" value="DNA_helicase_UvrD-like_C"/>
</dbReference>
<dbReference type="EMBL" id="WSFT01000008">
    <property type="protein sequence ID" value="MBS4536993.1"/>
    <property type="molecule type" value="Genomic_DNA"/>
</dbReference>
<evidence type="ECO:0000256" key="4">
    <source>
        <dbReference type="ARBA" id="ARBA00022801"/>
    </source>
</evidence>
<dbReference type="InterPro" id="IPR006141">
    <property type="entry name" value="Intein_N"/>
</dbReference>
<dbReference type="InterPro" id="IPR003587">
    <property type="entry name" value="Hint_dom_N"/>
</dbReference>
<evidence type="ECO:0000259" key="15">
    <source>
        <dbReference type="PROSITE" id="PS51217"/>
    </source>
</evidence>